<dbReference type="Proteomes" id="UP000005546">
    <property type="component" value="Unassembled WGS sequence"/>
</dbReference>
<evidence type="ECO:0000313" key="1">
    <source>
        <dbReference type="EMBL" id="EGG58189.1"/>
    </source>
</evidence>
<proteinExistence type="predicted"/>
<dbReference type="AlphaFoldDB" id="F3QPJ5"/>
<dbReference type="STRING" id="762982.HMPREF9442_00082"/>
<sequence>MGLGGRTCCRFLKNIHIRAVPDKGGVRMFCLDKMLYGSRFGVLK</sequence>
<reference evidence="1 2" key="1">
    <citation type="submission" date="2011-02" db="EMBL/GenBank/DDBJ databases">
        <authorList>
            <person name="Weinstock G."/>
            <person name="Sodergren E."/>
            <person name="Clifton S."/>
            <person name="Fulton L."/>
            <person name="Fulton B."/>
            <person name="Courtney L."/>
            <person name="Fronick C."/>
            <person name="Harrison M."/>
            <person name="Strong C."/>
            <person name="Farmer C."/>
            <person name="Delahaunty K."/>
            <person name="Markovic C."/>
            <person name="Hall O."/>
            <person name="Minx P."/>
            <person name="Tomlinson C."/>
            <person name="Mitreva M."/>
            <person name="Hou S."/>
            <person name="Chen J."/>
            <person name="Wollam A."/>
            <person name="Pepin K.H."/>
            <person name="Johnson M."/>
            <person name="Bhonagiri V."/>
            <person name="Zhang X."/>
            <person name="Suruliraj S."/>
            <person name="Warren W."/>
            <person name="Chinwalla A."/>
            <person name="Mardis E.R."/>
            <person name="Wilson R.K."/>
        </authorList>
    </citation>
    <scope>NUCLEOTIDE SEQUENCE [LARGE SCALE GENOMIC DNA]</scope>
    <source>
        <strain evidence="1 2">YIT 11841</strain>
    </source>
</reference>
<gene>
    <name evidence="1" type="ORF">HMPREF9442_00082</name>
</gene>
<dbReference type="HOGENOM" id="CLU_3219767_0_0_10"/>
<protein>
    <submittedName>
        <fullName evidence="1">Uncharacterized protein</fullName>
    </submittedName>
</protein>
<evidence type="ECO:0000313" key="2">
    <source>
        <dbReference type="Proteomes" id="UP000005546"/>
    </source>
</evidence>
<organism evidence="1 2">
    <name type="scientific">Paraprevotella xylaniphila YIT 11841</name>
    <dbReference type="NCBI Taxonomy" id="762982"/>
    <lineage>
        <taxon>Bacteria</taxon>
        <taxon>Pseudomonadati</taxon>
        <taxon>Bacteroidota</taxon>
        <taxon>Bacteroidia</taxon>
        <taxon>Bacteroidales</taxon>
        <taxon>Prevotellaceae</taxon>
        <taxon>Paraprevotella</taxon>
    </lineage>
</organism>
<comment type="caution">
    <text evidence="1">The sequence shown here is derived from an EMBL/GenBank/DDBJ whole genome shotgun (WGS) entry which is preliminary data.</text>
</comment>
<dbReference type="EMBL" id="AFBR01000001">
    <property type="protein sequence ID" value="EGG58189.1"/>
    <property type="molecule type" value="Genomic_DNA"/>
</dbReference>
<keyword evidence="2" id="KW-1185">Reference proteome</keyword>
<name>F3QPJ5_9BACT</name>
<accession>F3QPJ5</accession>